<feature type="chain" id="PRO_5033827294" evidence="1">
    <location>
        <begin position="19"/>
        <end position="444"/>
    </location>
</feature>
<accession>A0A485KL48</accession>
<dbReference type="InterPro" id="IPR005303">
    <property type="entry name" value="MOCOS_middle"/>
</dbReference>
<dbReference type="Pfam" id="PF03476">
    <property type="entry name" value="MOSC_N"/>
    <property type="match status" value="1"/>
</dbReference>
<feature type="domain" description="MOSC" evidence="2">
    <location>
        <begin position="273"/>
        <end position="435"/>
    </location>
</feature>
<dbReference type="EMBL" id="CAADRA010005135">
    <property type="protein sequence ID" value="VFT85672.1"/>
    <property type="molecule type" value="Genomic_DNA"/>
</dbReference>
<dbReference type="OrthoDB" id="17255at2759"/>
<keyword evidence="1" id="KW-0732">Signal</keyword>
<organism evidence="4 5">
    <name type="scientific">Aphanomyces stellatus</name>
    <dbReference type="NCBI Taxonomy" id="120398"/>
    <lineage>
        <taxon>Eukaryota</taxon>
        <taxon>Sar</taxon>
        <taxon>Stramenopiles</taxon>
        <taxon>Oomycota</taxon>
        <taxon>Saprolegniomycetes</taxon>
        <taxon>Saprolegniales</taxon>
        <taxon>Verrucalvaceae</taxon>
        <taxon>Aphanomyces</taxon>
    </lineage>
</organism>
<keyword evidence="5" id="KW-1185">Reference proteome</keyword>
<feature type="signal peptide" evidence="1">
    <location>
        <begin position="1"/>
        <end position="18"/>
    </location>
</feature>
<reference evidence="3" key="2">
    <citation type="submission" date="2019-06" db="EMBL/GenBank/DDBJ databases">
        <title>Genomics analysis of Aphanomyces spp. identifies a new class of oomycete effector associated with host adaptation.</title>
        <authorList>
            <person name="Gaulin E."/>
        </authorList>
    </citation>
    <scope>NUCLEOTIDE SEQUENCE</scope>
    <source>
        <strain evidence="3">CBS 578.67</strain>
    </source>
</reference>
<dbReference type="Proteomes" id="UP000332933">
    <property type="component" value="Unassembled WGS sequence"/>
</dbReference>
<dbReference type="EMBL" id="VJMH01005114">
    <property type="protein sequence ID" value="KAF0700732.1"/>
    <property type="molecule type" value="Genomic_DNA"/>
</dbReference>
<sequence>MVTRLLLALAATAPIVSSTAQDDHIRDVLAALESNPWTSALVSRPITLLTQFLPIEYAVAALCAITLALSVLLPLVLKTFLAPSAAATTADNLERRMRRARLDMESKRPNVYPPASFVSTSQGDAKVLDFNVDRDLYTVELASTKQIIDIPATEVTSTRVQDLFVYPIKSCAGVRLTSVNVLKRGLQCDRQWLVVDGKNRFVTMRKHPKMALIHPLVDLDNPNSVTLTADGMTPIVVPVLTTGGTERIVRVWKDHIEAIDQGDEAAAWIATYLDEPTFRLVRFKDSYSRPCDPAFAPDHDFGFADDFPIMLASAASLDVMQDKLQRPITMSRFRPNIVVTGCPAWADDTWGDFEIGGLRFRNVKPCARCSMPSVDPAKGAKDDAALSNLQDVLKSERNGKDLGFLDKKTHEVFFGSFLVCDGQGSMAVGDPVKVLTMKQAPTAA</sequence>
<dbReference type="SUPFAM" id="SSF50800">
    <property type="entry name" value="PK beta-barrel domain-like"/>
    <property type="match status" value="1"/>
</dbReference>
<reference evidence="4 5" key="1">
    <citation type="submission" date="2019-03" db="EMBL/GenBank/DDBJ databases">
        <authorList>
            <person name="Gaulin E."/>
            <person name="Dumas B."/>
        </authorList>
    </citation>
    <scope>NUCLEOTIDE SEQUENCE [LARGE SCALE GENOMIC DNA]</scope>
    <source>
        <strain evidence="4">CBS 568.67</strain>
    </source>
</reference>
<evidence type="ECO:0000313" key="3">
    <source>
        <dbReference type="EMBL" id="KAF0700732.1"/>
    </source>
</evidence>
<dbReference type="InterPro" id="IPR011037">
    <property type="entry name" value="Pyrv_Knase-like_insert_dom_sf"/>
</dbReference>
<dbReference type="AlphaFoldDB" id="A0A485KL48"/>
<dbReference type="Pfam" id="PF03473">
    <property type="entry name" value="MOSC"/>
    <property type="match status" value="1"/>
</dbReference>
<dbReference type="GO" id="GO:0003824">
    <property type="term" value="F:catalytic activity"/>
    <property type="evidence" value="ECO:0007669"/>
    <property type="project" value="InterPro"/>
</dbReference>
<protein>
    <submittedName>
        <fullName evidence="4">Aste57867_8786 protein</fullName>
    </submittedName>
</protein>
<evidence type="ECO:0000256" key="1">
    <source>
        <dbReference type="SAM" id="SignalP"/>
    </source>
</evidence>
<proteinExistence type="predicted"/>
<gene>
    <name evidence="4" type="primary">Aste57867_8786</name>
    <name evidence="3" type="ORF">As57867_008752</name>
    <name evidence="4" type="ORF">ASTE57867_8786</name>
</gene>
<dbReference type="GO" id="GO:0030170">
    <property type="term" value="F:pyridoxal phosphate binding"/>
    <property type="evidence" value="ECO:0007669"/>
    <property type="project" value="InterPro"/>
</dbReference>
<evidence type="ECO:0000313" key="4">
    <source>
        <dbReference type="EMBL" id="VFT85672.1"/>
    </source>
</evidence>
<dbReference type="PROSITE" id="PS51340">
    <property type="entry name" value="MOSC"/>
    <property type="match status" value="1"/>
</dbReference>
<evidence type="ECO:0000313" key="5">
    <source>
        <dbReference type="Proteomes" id="UP000332933"/>
    </source>
</evidence>
<name>A0A485KL48_9STRA</name>
<dbReference type="PANTHER" id="PTHR14237">
    <property type="entry name" value="MOLYBDOPTERIN COFACTOR SULFURASE MOSC"/>
    <property type="match status" value="1"/>
</dbReference>
<dbReference type="InterPro" id="IPR005302">
    <property type="entry name" value="MoCF_Sase_C"/>
</dbReference>
<dbReference type="SUPFAM" id="SSF141673">
    <property type="entry name" value="MOSC N-terminal domain-like"/>
    <property type="match status" value="1"/>
</dbReference>
<dbReference type="PANTHER" id="PTHR14237:SF19">
    <property type="entry name" value="MITOCHONDRIAL AMIDOXIME REDUCING COMPONENT 1"/>
    <property type="match status" value="1"/>
</dbReference>
<evidence type="ECO:0000259" key="2">
    <source>
        <dbReference type="PROSITE" id="PS51340"/>
    </source>
</evidence>
<dbReference type="GO" id="GO:0030151">
    <property type="term" value="F:molybdenum ion binding"/>
    <property type="evidence" value="ECO:0007669"/>
    <property type="project" value="InterPro"/>
</dbReference>